<dbReference type="OrthoDB" id="9804602at2"/>
<evidence type="ECO:0000256" key="3">
    <source>
        <dbReference type="ARBA" id="ARBA00023239"/>
    </source>
</evidence>
<dbReference type="Proteomes" id="UP000305888">
    <property type="component" value="Plasmid pD4M1B"/>
</dbReference>
<dbReference type="SUPFAM" id="SSF51182">
    <property type="entry name" value="RmlC-like cupins"/>
    <property type="match status" value="1"/>
</dbReference>
<dbReference type="GO" id="GO:0000256">
    <property type="term" value="P:allantoin catabolic process"/>
    <property type="evidence" value="ECO:0007669"/>
    <property type="project" value="InterPro"/>
</dbReference>
<evidence type="ECO:0000313" key="6">
    <source>
        <dbReference type="Proteomes" id="UP000305888"/>
    </source>
</evidence>
<dbReference type="AlphaFoldDB" id="A0A5B8G634"/>
<keyword evidence="5" id="KW-0614">Plasmid</keyword>
<dbReference type="InterPro" id="IPR007247">
    <property type="entry name" value="Ureidogly_lyase"/>
</dbReference>
<dbReference type="GO" id="GO:0004848">
    <property type="term" value="F:ureidoglycolate hydrolase activity"/>
    <property type="evidence" value="ECO:0007669"/>
    <property type="project" value="InterPro"/>
</dbReference>
<dbReference type="InterPro" id="IPR024060">
    <property type="entry name" value="Ureidoglycolate_lyase_dom_sf"/>
</dbReference>
<comment type="catalytic activity">
    <reaction evidence="4">
        <text>(S)-ureidoglycolate = urea + glyoxylate</text>
        <dbReference type="Rhea" id="RHEA:11304"/>
        <dbReference type="ChEBI" id="CHEBI:16199"/>
        <dbReference type="ChEBI" id="CHEBI:36655"/>
        <dbReference type="ChEBI" id="CHEBI:57296"/>
        <dbReference type="EC" id="4.3.2.3"/>
    </reaction>
</comment>
<keyword evidence="6" id="KW-1185">Reference proteome</keyword>
<gene>
    <name evidence="5" type="ORF">FDP22_21710</name>
</gene>
<dbReference type="GO" id="GO:0006144">
    <property type="term" value="P:purine nucleobase metabolic process"/>
    <property type="evidence" value="ECO:0007669"/>
    <property type="project" value="UniProtKB-KW"/>
</dbReference>
<proteinExistence type="predicted"/>
<geneLocation type="plasmid" evidence="6">
    <name>pd4m1b</name>
</geneLocation>
<dbReference type="KEGG" id="ppru:FDP22_21710"/>
<dbReference type="Pfam" id="PF04115">
    <property type="entry name" value="Ureidogly_lyase"/>
    <property type="match status" value="1"/>
</dbReference>
<keyword evidence="2" id="KW-0659">Purine metabolism</keyword>
<dbReference type="GO" id="GO:0050385">
    <property type="term" value="F:ureidoglycolate lyase activity"/>
    <property type="evidence" value="ECO:0007669"/>
    <property type="project" value="UniProtKB-EC"/>
</dbReference>
<protein>
    <submittedName>
        <fullName evidence="5">Ureidoglycolate hydrolase</fullName>
    </submittedName>
</protein>
<evidence type="ECO:0000256" key="4">
    <source>
        <dbReference type="ARBA" id="ARBA00047684"/>
    </source>
</evidence>
<dbReference type="PANTHER" id="PTHR21221">
    <property type="entry name" value="UREIDOGLYCOLATE HYDROLASE"/>
    <property type="match status" value="1"/>
</dbReference>
<evidence type="ECO:0000256" key="2">
    <source>
        <dbReference type="ARBA" id="ARBA00022631"/>
    </source>
</evidence>
<dbReference type="PANTHER" id="PTHR21221:SF1">
    <property type="entry name" value="UREIDOGLYCOLATE LYASE"/>
    <property type="match status" value="1"/>
</dbReference>
<dbReference type="InterPro" id="IPR047233">
    <property type="entry name" value="UAH_cupin"/>
</dbReference>
<dbReference type="EMBL" id="CP040820">
    <property type="protein sequence ID" value="QDL94533.1"/>
    <property type="molecule type" value="Genomic_DNA"/>
</dbReference>
<comment type="subunit">
    <text evidence="1">Homodimer.</text>
</comment>
<evidence type="ECO:0000313" key="5">
    <source>
        <dbReference type="EMBL" id="QDL94533.1"/>
    </source>
</evidence>
<dbReference type="CDD" id="cd20298">
    <property type="entry name" value="cupin_UAH"/>
    <property type="match status" value="1"/>
</dbReference>
<organism evidence="5 6">
    <name type="scientific">Paroceanicella profunda</name>
    <dbReference type="NCBI Taxonomy" id="2579971"/>
    <lineage>
        <taxon>Bacteria</taxon>
        <taxon>Pseudomonadati</taxon>
        <taxon>Pseudomonadota</taxon>
        <taxon>Alphaproteobacteria</taxon>
        <taxon>Rhodobacterales</taxon>
        <taxon>Paracoccaceae</taxon>
        <taxon>Paroceanicella</taxon>
    </lineage>
</organism>
<sequence length="163" mass="17451">MSPAPLTAEAFAPYGTVIAHRGETRRHPIRLDHGDAGRDGAIASWVTRIDAAIGGDTAHEITAFERHPHSDQAFVPLSGQRYLVVVCDGTADDRPDPATARAFVAGPGQGIVYHRNAWHAGMQVYDAPAEFFVQMKRVAAGPDDEFVALASPLRIACPEEAPA</sequence>
<keyword evidence="5" id="KW-0378">Hydrolase</keyword>
<evidence type="ECO:0000256" key="1">
    <source>
        <dbReference type="ARBA" id="ARBA00011738"/>
    </source>
</evidence>
<accession>A0A5B8G634</accession>
<reference evidence="5 6" key="1">
    <citation type="submission" date="2019-06" db="EMBL/GenBank/DDBJ databases">
        <title>Genome sequence of Rhodobacteraceae bacterium D4M1.</title>
        <authorList>
            <person name="Cao J."/>
        </authorList>
    </citation>
    <scope>NUCLEOTIDE SEQUENCE [LARGE SCALE GENOMIC DNA]</scope>
    <source>
        <strain evidence="5 6">D4M1</strain>
        <plasmid evidence="6">pd4m1b</plasmid>
    </source>
</reference>
<dbReference type="InterPro" id="IPR011051">
    <property type="entry name" value="RmlC_Cupin_sf"/>
</dbReference>
<name>A0A5B8G634_9RHOB</name>
<keyword evidence="3" id="KW-0456">Lyase</keyword>
<dbReference type="Gene3D" id="2.60.120.480">
    <property type="entry name" value="Ureidoglycolate hydrolase"/>
    <property type="match status" value="1"/>
</dbReference>